<accession>A0A1R3GYX6</accession>
<dbReference type="EMBL" id="AWUE01021134">
    <property type="protein sequence ID" value="OMO63299.1"/>
    <property type="molecule type" value="Genomic_DNA"/>
</dbReference>
<proteinExistence type="predicted"/>
<gene>
    <name evidence="1" type="ORF">COLO4_32559</name>
</gene>
<dbReference type="AlphaFoldDB" id="A0A1R3GYX6"/>
<evidence type="ECO:0000313" key="1">
    <source>
        <dbReference type="EMBL" id="OMO63299.1"/>
    </source>
</evidence>
<protein>
    <submittedName>
        <fullName evidence="1">Uncharacterized protein</fullName>
    </submittedName>
</protein>
<comment type="caution">
    <text evidence="1">The sequence shown here is derived from an EMBL/GenBank/DDBJ whole genome shotgun (WGS) entry which is preliminary data.</text>
</comment>
<keyword evidence="2" id="KW-1185">Reference proteome</keyword>
<name>A0A1R3GYX6_9ROSI</name>
<dbReference type="Proteomes" id="UP000187203">
    <property type="component" value="Unassembled WGS sequence"/>
</dbReference>
<reference evidence="2" key="1">
    <citation type="submission" date="2013-09" db="EMBL/GenBank/DDBJ databases">
        <title>Corchorus olitorius genome sequencing.</title>
        <authorList>
            <person name="Alam M."/>
            <person name="Haque M.S."/>
            <person name="Islam M.S."/>
            <person name="Emdad E.M."/>
            <person name="Islam M.M."/>
            <person name="Ahmed B."/>
            <person name="Halim A."/>
            <person name="Hossen Q.M.M."/>
            <person name="Hossain M.Z."/>
            <person name="Ahmed R."/>
            <person name="Khan M.M."/>
            <person name="Islam R."/>
            <person name="Rashid M.M."/>
            <person name="Khan S.A."/>
            <person name="Rahman M.S."/>
            <person name="Alam M."/>
            <person name="Yahiya A.S."/>
            <person name="Khan M.S."/>
            <person name="Azam M.S."/>
            <person name="Haque T."/>
            <person name="Lashkar M.Z.H."/>
            <person name="Akhand A.I."/>
            <person name="Morshed G."/>
            <person name="Roy S."/>
            <person name="Uddin K.S."/>
            <person name="Rabeya T."/>
            <person name="Hossain A.S."/>
            <person name="Chowdhury A."/>
            <person name="Snigdha A.R."/>
            <person name="Mortoza M.S."/>
            <person name="Matin S.A."/>
            <person name="Hoque S.M.E."/>
            <person name="Islam M.K."/>
            <person name="Roy D.K."/>
            <person name="Haider R."/>
            <person name="Moosa M.M."/>
            <person name="Elias S.M."/>
            <person name="Hasan A.M."/>
            <person name="Jahan S."/>
            <person name="Shafiuddin M."/>
            <person name="Mahmood N."/>
            <person name="Shommy N.S."/>
        </authorList>
    </citation>
    <scope>NUCLEOTIDE SEQUENCE [LARGE SCALE GENOMIC DNA]</scope>
    <source>
        <strain evidence="2">cv. O-4</strain>
    </source>
</reference>
<sequence length="32" mass="3490">MAISMGNCLAFVYERRSKGMVKKGTLGDGIQK</sequence>
<evidence type="ECO:0000313" key="2">
    <source>
        <dbReference type="Proteomes" id="UP000187203"/>
    </source>
</evidence>
<organism evidence="1 2">
    <name type="scientific">Corchorus olitorius</name>
    <dbReference type="NCBI Taxonomy" id="93759"/>
    <lineage>
        <taxon>Eukaryota</taxon>
        <taxon>Viridiplantae</taxon>
        <taxon>Streptophyta</taxon>
        <taxon>Embryophyta</taxon>
        <taxon>Tracheophyta</taxon>
        <taxon>Spermatophyta</taxon>
        <taxon>Magnoliopsida</taxon>
        <taxon>eudicotyledons</taxon>
        <taxon>Gunneridae</taxon>
        <taxon>Pentapetalae</taxon>
        <taxon>rosids</taxon>
        <taxon>malvids</taxon>
        <taxon>Malvales</taxon>
        <taxon>Malvaceae</taxon>
        <taxon>Grewioideae</taxon>
        <taxon>Apeibeae</taxon>
        <taxon>Corchorus</taxon>
    </lineage>
</organism>